<keyword evidence="3" id="KW-0547">Nucleotide-binding</keyword>
<name>A0ABN9W8L8_9DINO</name>
<sequence>MGWMHRDIKPENVFLDGEDRGKLGDFGECADASAAQTLECGSPAYFAPEMCAGGGYDRRVDVWAVGILLYEMLTGSWPFPLALTLNATKEAISKLGFRDGAWANVPVDAQAVIRSILQRDPGQRLSLLGVLGHAWLTGHVGSGEHEAAVALGRELQERASAVAALRLELEDLEVSTDVAEAREVLRRAVSRGMEGEPLFCRLAERYEVLKKQARRCEDLLRCTRQSSKTDVRKLLAALAAEGLDLPGGWLVAGGPRLFAAAEGWALELSDHAAACRGRASGHSTKKVAATAAPGAVGEWGDGPAGFVYGRIEGLPCQRALDVLLCWASEARLRPIALDMLGAVFAGAPSDKARVVDVVSAAGARRELVDLLDIIEQQGMWPGQPL</sequence>
<evidence type="ECO:0000256" key="2">
    <source>
        <dbReference type="ARBA" id="ARBA00022679"/>
    </source>
</evidence>
<comment type="caution">
    <text evidence="7">The sequence shown here is derived from an EMBL/GenBank/DDBJ whole genome shotgun (WGS) entry which is preliminary data.</text>
</comment>
<proteinExistence type="predicted"/>
<keyword evidence="8" id="KW-1185">Reference proteome</keyword>
<keyword evidence="4" id="KW-0418">Kinase</keyword>
<dbReference type="EMBL" id="CAUYUJ010018161">
    <property type="protein sequence ID" value="CAK0881168.1"/>
    <property type="molecule type" value="Genomic_DNA"/>
</dbReference>
<feature type="domain" description="Protein kinase" evidence="6">
    <location>
        <begin position="1"/>
        <end position="136"/>
    </location>
</feature>
<evidence type="ECO:0000313" key="8">
    <source>
        <dbReference type="Proteomes" id="UP001189429"/>
    </source>
</evidence>
<dbReference type="InterPro" id="IPR030616">
    <property type="entry name" value="Aur-like"/>
</dbReference>
<protein>
    <recommendedName>
        <fullName evidence="6">Protein kinase domain-containing protein</fullName>
    </recommendedName>
</protein>
<evidence type="ECO:0000313" key="7">
    <source>
        <dbReference type="EMBL" id="CAK0881168.1"/>
    </source>
</evidence>
<keyword evidence="5" id="KW-0067">ATP-binding</keyword>
<dbReference type="SUPFAM" id="SSF56112">
    <property type="entry name" value="Protein kinase-like (PK-like)"/>
    <property type="match status" value="1"/>
</dbReference>
<gene>
    <name evidence="7" type="ORF">PCOR1329_LOCUS64099</name>
</gene>
<dbReference type="InterPro" id="IPR011009">
    <property type="entry name" value="Kinase-like_dom_sf"/>
</dbReference>
<evidence type="ECO:0000256" key="5">
    <source>
        <dbReference type="ARBA" id="ARBA00022840"/>
    </source>
</evidence>
<dbReference type="PROSITE" id="PS50011">
    <property type="entry name" value="PROTEIN_KINASE_DOM"/>
    <property type="match status" value="1"/>
</dbReference>
<keyword evidence="2" id="KW-0808">Transferase</keyword>
<evidence type="ECO:0000256" key="3">
    <source>
        <dbReference type="ARBA" id="ARBA00022741"/>
    </source>
</evidence>
<dbReference type="Proteomes" id="UP001189429">
    <property type="component" value="Unassembled WGS sequence"/>
</dbReference>
<evidence type="ECO:0000256" key="4">
    <source>
        <dbReference type="ARBA" id="ARBA00022777"/>
    </source>
</evidence>
<reference evidence="7" key="1">
    <citation type="submission" date="2023-10" db="EMBL/GenBank/DDBJ databases">
        <authorList>
            <person name="Chen Y."/>
            <person name="Shah S."/>
            <person name="Dougan E. K."/>
            <person name="Thang M."/>
            <person name="Chan C."/>
        </authorList>
    </citation>
    <scope>NUCLEOTIDE SEQUENCE [LARGE SCALE GENOMIC DNA]</scope>
</reference>
<dbReference type="SMART" id="SM00220">
    <property type="entry name" value="S_TKc"/>
    <property type="match status" value="1"/>
</dbReference>
<organism evidence="7 8">
    <name type="scientific">Prorocentrum cordatum</name>
    <dbReference type="NCBI Taxonomy" id="2364126"/>
    <lineage>
        <taxon>Eukaryota</taxon>
        <taxon>Sar</taxon>
        <taxon>Alveolata</taxon>
        <taxon>Dinophyceae</taxon>
        <taxon>Prorocentrales</taxon>
        <taxon>Prorocentraceae</taxon>
        <taxon>Prorocentrum</taxon>
    </lineage>
</organism>
<evidence type="ECO:0000259" key="6">
    <source>
        <dbReference type="PROSITE" id="PS50011"/>
    </source>
</evidence>
<keyword evidence="1" id="KW-0723">Serine/threonine-protein kinase</keyword>
<accession>A0ABN9W8L8</accession>
<dbReference type="PANTHER" id="PTHR24350">
    <property type="entry name" value="SERINE/THREONINE-PROTEIN KINASE IAL-RELATED"/>
    <property type="match status" value="1"/>
</dbReference>
<dbReference type="Pfam" id="PF00069">
    <property type="entry name" value="Pkinase"/>
    <property type="match status" value="1"/>
</dbReference>
<evidence type="ECO:0000256" key="1">
    <source>
        <dbReference type="ARBA" id="ARBA00022527"/>
    </source>
</evidence>
<dbReference type="Gene3D" id="1.10.510.10">
    <property type="entry name" value="Transferase(Phosphotransferase) domain 1"/>
    <property type="match status" value="1"/>
</dbReference>
<dbReference type="InterPro" id="IPR000719">
    <property type="entry name" value="Prot_kinase_dom"/>
</dbReference>